<dbReference type="SUPFAM" id="SSF57667">
    <property type="entry name" value="beta-beta-alpha zinc fingers"/>
    <property type="match status" value="2"/>
</dbReference>
<keyword evidence="12" id="KW-1185">Reference proteome</keyword>
<keyword evidence="7" id="KW-0539">Nucleus</keyword>
<evidence type="ECO:0000256" key="2">
    <source>
        <dbReference type="ARBA" id="ARBA00022723"/>
    </source>
</evidence>
<evidence type="ECO:0000256" key="5">
    <source>
        <dbReference type="ARBA" id="ARBA00023015"/>
    </source>
</evidence>
<comment type="subcellular location">
    <subcellularLocation>
        <location evidence="1">Nucleus</location>
    </subcellularLocation>
</comment>
<evidence type="ECO:0000256" key="3">
    <source>
        <dbReference type="ARBA" id="ARBA00022737"/>
    </source>
</evidence>
<keyword evidence="5" id="KW-0805">Transcription regulation</keyword>
<evidence type="ECO:0000256" key="8">
    <source>
        <dbReference type="PROSITE-ProRule" id="PRU00042"/>
    </source>
</evidence>
<organism evidence="11 12">
    <name type="scientific">Iphiclides podalirius</name>
    <name type="common">scarce swallowtail</name>
    <dbReference type="NCBI Taxonomy" id="110791"/>
    <lineage>
        <taxon>Eukaryota</taxon>
        <taxon>Metazoa</taxon>
        <taxon>Ecdysozoa</taxon>
        <taxon>Arthropoda</taxon>
        <taxon>Hexapoda</taxon>
        <taxon>Insecta</taxon>
        <taxon>Pterygota</taxon>
        <taxon>Neoptera</taxon>
        <taxon>Endopterygota</taxon>
        <taxon>Lepidoptera</taxon>
        <taxon>Glossata</taxon>
        <taxon>Ditrysia</taxon>
        <taxon>Papilionoidea</taxon>
        <taxon>Papilionidae</taxon>
        <taxon>Papilioninae</taxon>
        <taxon>Iphiclides</taxon>
    </lineage>
</organism>
<feature type="domain" description="C2H2-type" evidence="10">
    <location>
        <begin position="405"/>
        <end position="432"/>
    </location>
</feature>
<evidence type="ECO:0000256" key="4">
    <source>
        <dbReference type="ARBA" id="ARBA00022833"/>
    </source>
</evidence>
<feature type="region of interest" description="Disordered" evidence="9">
    <location>
        <begin position="481"/>
        <end position="500"/>
    </location>
</feature>
<feature type="domain" description="C2H2-type" evidence="10">
    <location>
        <begin position="463"/>
        <end position="491"/>
    </location>
</feature>
<evidence type="ECO:0000313" key="11">
    <source>
        <dbReference type="EMBL" id="CAH2065184.1"/>
    </source>
</evidence>
<dbReference type="PROSITE" id="PS00028">
    <property type="entry name" value="ZINC_FINGER_C2H2_1"/>
    <property type="match status" value="6"/>
</dbReference>
<dbReference type="PROSITE" id="PS50157">
    <property type="entry name" value="ZINC_FINGER_C2H2_2"/>
    <property type="match status" value="5"/>
</dbReference>
<evidence type="ECO:0000256" key="7">
    <source>
        <dbReference type="ARBA" id="ARBA00023242"/>
    </source>
</evidence>
<evidence type="ECO:0000259" key="10">
    <source>
        <dbReference type="PROSITE" id="PS50157"/>
    </source>
</evidence>
<name>A0ABN8IZG6_9NEOP</name>
<dbReference type="Gene3D" id="3.30.160.60">
    <property type="entry name" value="Classic Zinc Finger"/>
    <property type="match status" value="4"/>
</dbReference>
<sequence length="541" mass="62278">MHNVNTVNRDTNEETREKYREVIGLNLCPDSHLCYVCCHILNKIALFRSICLKRSLEYPMLFSEKSVLNLQMSDMELHIQCPDETCQGIDSGKCYQINYDTEWNNDDILYNDENQQYVKLEEENDCKHPDDFTLNMASDKGCLGPFDTEVKTENRMENTLTLNQTDVGDIEYTTLQEYDDVDDHQNDVNQSPYHNETDDKLEITADDPDVGQNAADGAIEVDKKKNKSRTKKKSFQKIMLSLDEQKAELETNRRGKKYVEAEFKCYNCALGFLFKDTYQAHMMRHEESNGEHRCTLCTLRFASPSVLRSHAALHAERHRCSLCGQLVGRRSRRRHAALCHGASAPEVACHLCAGLFRDSSGLQQHLRRVHNPRAPRPYPCGVCGEQCRDQAAVRTHMLKHLKKKFACDRCPAVYSSPYTLNRHKRSHETAEERHFCSCGLSYASRKGLLAHRRNSLAHQQTVFECAKCSRVLPHRRALEAHERRAHSEGRRVHPSALCNRPRKPPAERVCQLCGKRFKGNSKLNRHLKEVCQKAKMDELIN</sequence>
<feature type="domain" description="C2H2-type" evidence="10">
    <location>
        <begin position="347"/>
        <end position="375"/>
    </location>
</feature>
<reference evidence="11" key="1">
    <citation type="submission" date="2022-03" db="EMBL/GenBank/DDBJ databases">
        <authorList>
            <person name="Martin H S."/>
        </authorList>
    </citation>
    <scope>NUCLEOTIDE SEQUENCE</scope>
</reference>
<feature type="domain" description="C2H2-type" evidence="10">
    <location>
        <begin position="508"/>
        <end position="536"/>
    </location>
</feature>
<evidence type="ECO:0000256" key="9">
    <source>
        <dbReference type="SAM" id="MobiDB-lite"/>
    </source>
</evidence>
<evidence type="ECO:0000256" key="6">
    <source>
        <dbReference type="ARBA" id="ARBA00023163"/>
    </source>
</evidence>
<protein>
    <recommendedName>
        <fullName evidence="10">C2H2-type domain-containing protein</fullName>
    </recommendedName>
</protein>
<dbReference type="Proteomes" id="UP000837857">
    <property type="component" value="Chromosome 30"/>
</dbReference>
<feature type="domain" description="C2H2-type" evidence="10">
    <location>
        <begin position="292"/>
        <end position="319"/>
    </location>
</feature>
<keyword evidence="3" id="KW-0677">Repeat</keyword>
<keyword evidence="6" id="KW-0804">Transcription</keyword>
<keyword evidence="4" id="KW-0862">Zinc</keyword>
<dbReference type="SMART" id="SM00355">
    <property type="entry name" value="ZnF_C2H2"/>
    <property type="match status" value="8"/>
</dbReference>
<feature type="non-terminal residue" evidence="11">
    <location>
        <position position="541"/>
    </location>
</feature>
<dbReference type="Pfam" id="PF00096">
    <property type="entry name" value="zf-C2H2"/>
    <property type="match status" value="3"/>
</dbReference>
<evidence type="ECO:0000313" key="12">
    <source>
        <dbReference type="Proteomes" id="UP000837857"/>
    </source>
</evidence>
<gene>
    <name evidence="11" type="ORF">IPOD504_LOCUS13074</name>
</gene>
<dbReference type="PANTHER" id="PTHR24399">
    <property type="entry name" value="ZINC FINGER AND BTB DOMAIN-CONTAINING"/>
    <property type="match status" value="1"/>
</dbReference>
<feature type="compositionally biased region" description="Basic and acidic residues" evidence="9">
    <location>
        <begin position="481"/>
        <end position="491"/>
    </location>
</feature>
<keyword evidence="8" id="KW-0863">Zinc-finger</keyword>
<proteinExistence type="predicted"/>
<dbReference type="EMBL" id="OW152842">
    <property type="protein sequence ID" value="CAH2065184.1"/>
    <property type="molecule type" value="Genomic_DNA"/>
</dbReference>
<accession>A0ABN8IZG6</accession>
<evidence type="ECO:0000256" key="1">
    <source>
        <dbReference type="ARBA" id="ARBA00004123"/>
    </source>
</evidence>
<dbReference type="PANTHER" id="PTHR24399:SF23">
    <property type="entry name" value="C2H2-TYPE DOMAIN-CONTAINING PROTEIN"/>
    <property type="match status" value="1"/>
</dbReference>
<dbReference type="InterPro" id="IPR036236">
    <property type="entry name" value="Znf_C2H2_sf"/>
</dbReference>
<keyword evidence="2" id="KW-0479">Metal-binding</keyword>
<dbReference type="InterPro" id="IPR013087">
    <property type="entry name" value="Znf_C2H2_type"/>
</dbReference>